<protein>
    <submittedName>
        <fullName evidence="1">DUF2313 domain-containing protein</fullName>
    </submittedName>
</protein>
<proteinExistence type="predicted"/>
<keyword evidence="2" id="KW-1185">Reference proteome</keyword>
<dbReference type="RefSeq" id="WP_204715814.1">
    <property type="nucleotide sequence ID" value="NZ_JACJLT010000018.1"/>
</dbReference>
<dbReference type="Proteomes" id="UP000728968">
    <property type="component" value="Unassembled WGS sequence"/>
</dbReference>
<reference evidence="1 2" key="1">
    <citation type="journal article" date="2021" name="Sci. Rep.">
        <title>The distribution of antibiotic resistance genes in chicken gut microbiota commensals.</title>
        <authorList>
            <person name="Juricova H."/>
            <person name="Matiasovicova J."/>
            <person name="Kubasova T."/>
            <person name="Cejkova D."/>
            <person name="Rychlik I."/>
        </authorList>
    </citation>
    <scope>NUCLEOTIDE SEQUENCE [LARGE SCALE GENOMIC DNA]</scope>
    <source>
        <strain evidence="1 2">An425</strain>
    </source>
</reference>
<dbReference type="InterPro" id="IPR018755">
    <property type="entry name" value="Phage_Mu_Gp48"/>
</dbReference>
<accession>A0ABS2G1S9</accession>
<dbReference type="EMBL" id="JACJLT010000018">
    <property type="protein sequence ID" value="MBM6874693.1"/>
    <property type="molecule type" value="Genomic_DNA"/>
</dbReference>
<gene>
    <name evidence="1" type="ORF">H6A04_03335</name>
</gene>
<evidence type="ECO:0000313" key="2">
    <source>
        <dbReference type="Proteomes" id="UP000728968"/>
    </source>
</evidence>
<dbReference type="Pfam" id="PF10076">
    <property type="entry name" value="Phage_Mu_Gp48"/>
    <property type="match status" value="1"/>
</dbReference>
<comment type="caution">
    <text evidence="1">The sequence shown here is derived from an EMBL/GenBank/DDBJ whole genome shotgun (WGS) entry which is preliminary data.</text>
</comment>
<sequence>MSRNNEKLISIIHKMFRKDPYILSLFESWGITLDELESKLRLLSQEYLFSTMSNERIKELEKELAYKTMSNTLEGKRTEIEARWKMSGKCDVELLQTIANSWRNGVIKVSFIDATIEIKFVSLVGIPDDLNTLKFMIDEAKPAHLPINFSFMYRTWGMLPPRTWGQIGAFTWKELREKEGV</sequence>
<organism evidence="1 2">
    <name type="scientific">Fusobacterium mortiferum</name>
    <dbReference type="NCBI Taxonomy" id="850"/>
    <lineage>
        <taxon>Bacteria</taxon>
        <taxon>Fusobacteriati</taxon>
        <taxon>Fusobacteriota</taxon>
        <taxon>Fusobacteriia</taxon>
        <taxon>Fusobacteriales</taxon>
        <taxon>Fusobacteriaceae</taxon>
        <taxon>Fusobacterium</taxon>
    </lineage>
</organism>
<evidence type="ECO:0000313" key="1">
    <source>
        <dbReference type="EMBL" id="MBM6874693.1"/>
    </source>
</evidence>
<name>A0ABS2G1S9_FUSMR</name>